<dbReference type="AlphaFoldDB" id="A0A7U0N6C9"/>
<protein>
    <submittedName>
        <fullName evidence="1">Uncharacterized protein</fullName>
    </submittedName>
</protein>
<evidence type="ECO:0000313" key="2">
    <source>
        <dbReference type="Proteomes" id="UP000596176"/>
    </source>
</evidence>
<dbReference type="Proteomes" id="UP000596176">
    <property type="component" value="Chromosome"/>
</dbReference>
<dbReference type="RefSeq" id="WP_207980159.1">
    <property type="nucleotide sequence ID" value="NZ_CP068391.1"/>
</dbReference>
<name>A0A7U0N6C9_SERPR</name>
<evidence type="ECO:0000313" key="1">
    <source>
        <dbReference type="EMBL" id="QQX53335.1"/>
    </source>
</evidence>
<gene>
    <name evidence="1" type="ORF">JKX24_24820</name>
</gene>
<sequence>MLTTERMAEIAKLAIRLQQISRCAAVTSSGETVLHHTHVDEILSALHDVTAELLANREAQPVASREHFESLCKQFWNWAEFDEINTEEEPRLKWDVKKYSHRVTAALWRIYQAAPPAPAVTGDLLEAMAEVIRISDRDHEAWGRAKAAISAYRGAILDGSGILWSGFDPAKDSSDAIPDGWKLVPVELTKEMQDAWDSAPVSSDDDTVNMMNAYRAMLAAAPEGGN</sequence>
<proteinExistence type="predicted"/>
<reference evidence="1 2" key="1">
    <citation type="submission" date="2021-01" db="EMBL/GenBank/DDBJ databases">
        <title>Chromosome sequence of Serratia proteamaculans strain 94 rif-r, isolated from spoiled beef.</title>
        <authorList>
            <person name="Zaytseva Y.V."/>
            <person name="Iablokov S.N."/>
            <person name="Klyukina A."/>
        </authorList>
    </citation>
    <scope>NUCLEOTIDE SEQUENCE [LARGE SCALE GENOMIC DNA]</scope>
    <source>
        <strain evidence="1 2">94 rif-r</strain>
    </source>
</reference>
<accession>A0A7U0N6C9</accession>
<organism evidence="1 2">
    <name type="scientific">Serratia proteamaculans</name>
    <dbReference type="NCBI Taxonomy" id="28151"/>
    <lineage>
        <taxon>Bacteria</taxon>
        <taxon>Pseudomonadati</taxon>
        <taxon>Pseudomonadota</taxon>
        <taxon>Gammaproteobacteria</taxon>
        <taxon>Enterobacterales</taxon>
        <taxon>Yersiniaceae</taxon>
        <taxon>Serratia</taxon>
    </lineage>
</organism>
<dbReference type="EMBL" id="CP068391">
    <property type="protein sequence ID" value="QQX53335.1"/>
    <property type="molecule type" value="Genomic_DNA"/>
</dbReference>